<comment type="caution">
    <text evidence="2">The sequence shown here is derived from an EMBL/GenBank/DDBJ whole genome shotgun (WGS) entry which is preliminary data.</text>
</comment>
<keyword evidence="3" id="KW-1185">Reference proteome</keyword>
<feature type="region of interest" description="Disordered" evidence="1">
    <location>
        <begin position="142"/>
        <end position="168"/>
    </location>
</feature>
<evidence type="ECO:0000313" key="3">
    <source>
        <dbReference type="Proteomes" id="UP001456524"/>
    </source>
</evidence>
<protein>
    <submittedName>
        <fullName evidence="2">Uncharacterized protein</fullName>
    </submittedName>
</protein>
<feature type="region of interest" description="Disordered" evidence="1">
    <location>
        <begin position="1"/>
        <end position="20"/>
    </location>
</feature>
<evidence type="ECO:0000256" key="1">
    <source>
        <dbReference type="SAM" id="MobiDB-lite"/>
    </source>
</evidence>
<gene>
    <name evidence="2" type="ORF">IWX90DRAFT_219241</name>
</gene>
<name>A0ABR1XU58_9PEZI</name>
<sequence>MMCPSSYPAGKRPPTCHGRDYSGRGTVVGNNELCTGEWNAWCSKSGADPELAQASEKPFCDKGVAGPANWQACLGGRRAPGIQRATRSFLSPAGRSRAQPGPWALSAGFSAESTTRSQGVFLGGLRNGTEVIGSWDIKGLARDDGHREPRSGQSATASGQFRAAARRHRRSGRVAMNLGFFRKSASGPVCPGESVCRMRLRGWQLRRQKSYGAAVQTLISVVLQACERL</sequence>
<accession>A0ABR1XU58</accession>
<evidence type="ECO:0000313" key="2">
    <source>
        <dbReference type="EMBL" id="KAK8166647.1"/>
    </source>
</evidence>
<organism evidence="2 3">
    <name type="scientific">Phyllosticta citrichinensis</name>
    <dbReference type="NCBI Taxonomy" id="1130410"/>
    <lineage>
        <taxon>Eukaryota</taxon>
        <taxon>Fungi</taxon>
        <taxon>Dikarya</taxon>
        <taxon>Ascomycota</taxon>
        <taxon>Pezizomycotina</taxon>
        <taxon>Dothideomycetes</taxon>
        <taxon>Dothideomycetes incertae sedis</taxon>
        <taxon>Botryosphaeriales</taxon>
        <taxon>Phyllostictaceae</taxon>
        <taxon>Phyllosticta</taxon>
    </lineage>
</organism>
<proteinExistence type="predicted"/>
<dbReference type="Proteomes" id="UP001456524">
    <property type="component" value="Unassembled WGS sequence"/>
</dbReference>
<dbReference type="EMBL" id="JBBWUH010000005">
    <property type="protein sequence ID" value="KAK8166647.1"/>
    <property type="molecule type" value="Genomic_DNA"/>
</dbReference>
<reference evidence="2 3" key="1">
    <citation type="journal article" date="2022" name="G3 (Bethesda)">
        <title>Enemy or ally: a genomic approach to elucidate the lifestyle of Phyllosticta citrichinaensis.</title>
        <authorList>
            <person name="Buijs V.A."/>
            <person name="Groenewald J.Z."/>
            <person name="Haridas S."/>
            <person name="LaButti K.M."/>
            <person name="Lipzen A."/>
            <person name="Martin F.M."/>
            <person name="Barry K."/>
            <person name="Grigoriev I.V."/>
            <person name="Crous P.W."/>
            <person name="Seidl M.F."/>
        </authorList>
    </citation>
    <scope>NUCLEOTIDE SEQUENCE [LARGE SCALE GENOMIC DNA]</scope>
    <source>
        <strain evidence="2 3">CBS 129764</strain>
    </source>
</reference>